<accession>A0ABW6V1F9</accession>
<dbReference type="RefSeq" id="WP_387340737.1">
    <property type="nucleotide sequence ID" value="NZ_JBIAXI010000003.1"/>
</dbReference>
<name>A0ABW6V1F9_MICFU</name>
<organism evidence="1 2">
    <name type="scientific">Microtetraspora fusca</name>
    <dbReference type="NCBI Taxonomy" id="1997"/>
    <lineage>
        <taxon>Bacteria</taxon>
        <taxon>Bacillati</taxon>
        <taxon>Actinomycetota</taxon>
        <taxon>Actinomycetes</taxon>
        <taxon>Streptosporangiales</taxon>
        <taxon>Streptosporangiaceae</taxon>
        <taxon>Microtetraspora</taxon>
    </lineage>
</organism>
<reference evidence="1 2" key="1">
    <citation type="submission" date="2024-10" db="EMBL/GenBank/DDBJ databases">
        <title>The Natural Products Discovery Center: Release of the First 8490 Sequenced Strains for Exploring Actinobacteria Biosynthetic Diversity.</title>
        <authorList>
            <person name="Kalkreuter E."/>
            <person name="Kautsar S.A."/>
            <person name="Yang D."/>
            <person name="Bader C.D."/>
            <person name="Teijaro C.N."/>
            <person name="Fluegel L."/>
            <person name="Davis C.M."/>
            <person name="Simpson J.R."/>
            <person name="Lauterbach L."/>
            <person name="Steele A.D."/>
            <person name="Gui C."/>
            <person name="Meng S."/>
            <person name="Li G."/>
            <person name="Viehrig K."/>
            <person name="Ye F."/>
            <person name="Su P."/>
            <person name="Kiefer A.F."/>
            <person name="Nichols A."/>
            <person name="Cepeda A.J."/>
            <person name="Yan W."/>
            <person name="Fan B."/>
            <person name="Jiang Y."/>
            <person name="Adhikari A."/>
            <person name="Zheng C.-J."/>
            <person name="Schuster L."/>
            <person name="Cowan T.M."/>
            <person name="Smanski M.J."/>
            <person name="Chevrette M.G."/>
            <person name="De Carvalho L.P.S."/>
            <person name="Shen B."/>
        </authorList>
    </citation>
    <scope>NUCLEOTIDE SEQUENCE [LARGE SCALE GENOMIC DNA]</scope>
    <source>
        <strain evidence="1 2">NPDC001281</strain>
    </source>
</reference>
<dbReference type="EMBL" id="JBIAXI010000003">
    <property type="protein sequence ID" value="MFF4772223.1"/>
    <property type="molecule type" value="Genomic_DNA"/>
</dbReference>
<gene>
    <name evidence="1" type="ORF">ACFY05_05130</name>
</gene>
<evidence type="ECO:0000313" key="2">
    <source>
        <dbReference type="Proteomes" id="UP001602119"/>
    </source>
</evidence>
<keyword evidence="2" id="KW-1185">Reference proteome</keyword>
<protein>
    <submittedName>
        <fullName evidence="1">Uncharacterized protein</fullName>
    </submittedName>
</protein>
<sequence length="93" mass="10576">MVDLERETTLFPVGDDGAHCHLGIGDNHVIADRECPFPRFLARPWSPVRNWLDTEPAPFKGFRQRGGQFANRLSDMRLIGSAHATSHSERYDQ</sequence>
<proteinExistence type="predicted"/>
<comment type="caution">
    <text evidence="1">The sequence shown here is derived from an EMBL/GenBank/DDBJ whole genome shotgun (WGS) entry which is preliminary data.</text>
</comment>
<dbReference type="Proteomes" id="UP001602119">
    <property type="component" value="Unassembled WGS sequence"/>
</dbReference>
<evidence type="ECO:0000313" key="1">
    <source>
        <dbReference type="EMBL" id="MFF4772223.1"/>
    </source>
</evidence>